<feature type="compositionally biased region" description="Low complexity" evidence="13">
    <location>
        <begin position="88"/>
        <end position="107"/>
    </location>
</feature>
<proteinExistence type="inferred from homology"/>
<evidence type="ECO:0000256" key="6">
    <source>
        <dbReference type="ARBA" id="ARBA00022692"/>
    </source>
</evidence>
<dbReference type="Proteomes" id="UP000287447">
    <property type="component" value="Unassembled WGS sequence"/>
</dbReference>
<keyword evidence="6 12" id="KW-0812">Transmembrane</keyword>
<protein>
    <recommendedName>
        <fullName evidence="3 12">Protein-export membrane protein SecG</fullName>
    </recommendedName>
</protein>
<dbReference type="GO" id="GO:0005886">
    <property type="term" value="C:plasma membrane"/>
    <property type="evidence" value="ECO:0007669"/>
    <property type="project" value="UniProtKB-SubCell"/>
</dbReference>
<accession>A0A3S2VQM4</accession>
<dbReference type="PRINTS" id="PR01651">
    <property type="entry name" value="SECGEXPORT"/>
</dbReference>
<keyword evidence="5 12" id="KW-1003">Cell membrane</keyword>
<evidence type="ECO:0000256" key="2">
    <source>
        <dbReference type="ARBA" id="ARBA00008445"/>
    </source>
</evidence>
<evidence type="ECO:0000256" key="8">
    <source>
        <dbReference type="ARBA" id="ARBA00022989"/>
    </source>
</evidence>
<comment type="function">
    <text evidence="11 12">Involved in protein export. Participates in an early event of protein translocation.</text>
</comment>
<dbReference type="PANTHER" id="PTHR34182:SF1">
    <property type="entry name" value="PROTEIN-EXPORT MEMBRANE PROTEIN SECG"/>
    <property type="match status" value="1"/>
</dbReference>
<dbReference type="Pfam" id="PF03840">
    <property type="entry name" value="SecG"/>
    <property type="match status" value="1"/>
</dbReference>
<evidence type="ECO:0000256" key="10">
    <source>
        <dbReference type="ARBA" id="ARBA00023136"/>
    </source>
</evidence>
<evidence type="ECO:0000256" key="12">
    <source>
        <dbReference type="RuleBase" id="RU365087"/>
    </source>
</evidence>
<keyword evidence="4 12" id="KW-0813">Transport</keyword>
<dbReference type="AlphaFoldDB" id="A0A3S2VQM4"/>
<evidence type="ECO:0000256" key="5">
    <source>
        <dbReference type="ARBA" id="ARBA00022475"/>
    </source>
</evidence>
<evidence type="ECO:0000256" key="3">
    <source>
        <dbReference type="ARBA" id="ARBA00017876"/>
    </source>
</evidence>
<keyword evidence="15" id="KW-1185">Reference proteome</keyword>
<evidence type="ECO:0000313" key="14">
    <source>
        <dbReference type="EMBL" id="RVU39345.1"/>
    </source>
</evidence>
<sequence>METILLVIHLFLAIGLVVVVLMQRSEGGALGIGGGGGGGGAGGGMFSARGTANALTRATAILAVCFMTTSLMLAIISGHSRTGSSILDSAPAASQSQDQAPASTDSQPLVPLSD</sequence>
<evidence type="ECO:0000256" key="9">
    <source>
        <dbReference type="ARBA" id="ARBA00023010"/>
    </source>
</evidence>
<dbReference type="GO" id="GO:0065002">
    <property type="term" value="P:intracellular protein transmembrane transport"/>
    <property type="evidence" value="ECO:0007669"/>
    <property type="project" value="TreeGrafter"/>
</dbReference>
<dbReference type="InterPro" id="IPR004692">
    <property type="entry name" value="SecG"/>
</dbReference>
<organism evidence="14 15">
    <name type="scientific">Hwanghaeella grinnelliae</name>
    <dbReference type="NCBI Taxonomy" id="2500179"/>
    <lineage>
        <taxon>Bacteria</taxon>
        <taxon>Pseudomonadati</taxon>
        <taxon>Pseudomonadota</taxon>
        <taxon>Alphaproteobacteria</taxon>
        <taxon>Rhodospirillales</taxon>
        <taxon>Rhodospirillaceae</taxon>
        <taxon>Hwanghaeella</taxon>
    </lineage>
</organism>
<name>A0A3S2VQM4_9PROT</name>
<dbReference type="NCBIfam" id="TIGR00810">
    <property type="entry name" value="secG"/>
    <property type="match status" value="1"/>
</dbReference>
<evidence type="ECO:0000313" key="15">
    <source>
        <dbReference type="Proteomes" id="UP000287447"/>
    </source>
</evidence>
<comment type="similarity">
    <text evidence="2 12">Belongs to the SecG family.</text>
</comment>
<keyword evidence="8 12" id="KW-1133">Transmembrane helix</keyword>
<comment type="caution">
    <text evidence="14">The sequence shown here is derived from an EMBL/GenBank/DDBJ whole genome shotgun (WGS) entry which is preliminary data.</text>
</comment>
<evidence type="ECO:0000256" key="11">
    <source>
        <dbReference type="ARBA" id="ARBA00025182"/>
    </source>
</evidence>
<keyword evidence="9 12" id="KW-0811">Translocation</keyword>
<dbReference type="GO" id="GO:0015450">
    <property type="term" value="F:protein-transporting ATPase activity"/>
    <property type="evidence" value="ECO:0007669"/>
    <property type="project" value="UniProtKB-UniRule"/>
</dbReference>
<dbReference type="PANTHER" id="PTHR34182">
    <property type="entry name" value="PROTEIN-EXPORT MEMBRANE PROTEIN SECG"/>
    <property type="match status" value="1"/>
</dbReference>
<dbReference type="GO" id="GO:0009306">
    <property type="term" value="P:protein secretion"/>
    <property type="evidence" value="ECO:0007669"/>
    <property type="project" value="UniProtKB-UniRule"/>
</dbReference>
<keyword evidence="10 12" id="KW-0472">Membrane</keyword>
<dbReference type="EMBL" id="SADE01000001">
    <property type="protein sequence ID" value="RVU39345.1"/>
    <property type="molecule type" value="Genomic_DNA"/>
</dbReference>
<gene>
    <name evidence="14" type="primary">secG</name>
    <name evidence="14" type="ORF">EOI86_08925</name>
</gene>
<dbReference type="GO" id="GO:0043952">
    <property type="term" value="P:protein transport by the Sec complex"/>
    <property type="evidence" value="ECO:0007669"/>
    <property type="project" value="TreeGrafter"/>
</dbReference>
<evidence type="ECO:0000256" key="4">
    <source>
        <dbReference type="ARBA" id="ARBA00022448"/>
    </source>
</evidence>
<evidence type="ECO:0000256" key="13">
    <source>
        <dbReference type="SAM" id="MobiDB-lite"/>
    </source>
</evidence>
<comment type="subcellular location">
    <subcellularLocation>
        <location evidence="1 12">Cell membrane</location>
        <topology evidence="1 12">Multi-pass membrane protein</topology>
    </subcellularLocation>
</comment>
<feature type="region of interest" description="Disordered" evidence="13">
    <location>
        <begin position="87"/>
        <end position="114"/>
    </location>
</feature>
<dbReference type="RefSeq" id="WP_127764716.1">
    <property type="nucleotide sequence ID" value="NZ_SADE01000001.1"/>
</dbReference>
<reference evidence="15" key="1">
    <citation type="submission" date="2019-01" db="EMBL/GenBank/DDBJ databases">
        <title>Gri0909 isolated from a small marine red alga.</title>
        <authorList>
            <person name="Kim J."/>
            <person name="Jeong S.E."/>
            <person name="Jeon C.O."/>
        </authorList>
    </citation>
    <scope>NUCLEOTIDE SEQUENCE [LARGE SCALE GENOMIC DNA]</scope>
    <source>
        <strain evidence="15">Gri0909</strain>
    </source>
</reference>
<evidence type="ECO:0000256" key="7">
    <source>
        <dbReference type="ARBA" id="ARBA00022927"/>
    </source>
</evidence>
<dbReference type="OrthoDB" id="7366942at2"/>
<comment type="caution">
    <text evidence="12">Lacks conserved residue(s) required for the propagation of feature annotation.</text>
</comment>
<evidence type="ECO:0000256" key="1">
    <source>
        <dbReference type="ARBA" id="ARBA00004651"/>
    </source>
</evidence>
<feature type="transmembrane region" description="Helical" evidence="12">
    <location>
        <begin position="55"/>
        <end position="76"/>
    </location>
</feature>
<keyword evidence="7 12" id="KW-0653">Protein transport</keyword>